<keyword evidence="1" id="KW-0677">Repeat</keyword>
<keyword evidence="6" id="KW-1185">Reference proteome</keyword>
<dbReference type="InterPro" id="IPR002110">
    <property type="entry name" value="Ankyrin_rpt"/>
</dbReference>
<evidence type="ECO:0000256" key="2">
    <source>
        <dbReference type="ARBA" id="ARBA00023043"/>
    </source>
</evidence>
<protein>
    <recommendedName>
        <fullName evidence="7">Ankyrin repeat protein</fullName>
    </recommendedName>
</protein>
<dbReference type="PROSITE" id="PS50088">
    <property type="entry name" value="ANK_REPEAT"/>
    <property type="match status" value="1"/>
</dbReference>
<dbReference type="InterPro" id="IPR036770">
    <property type="entry name" value="Ankyrin_rpt-contain_sf"/>
</dbReference>
<dbReference type="SMART" id="SM00248">
    <property type="entry name" value="ANK"/>
    <property type="match status" value="6"/>
</dbReference>
<dbReference type="PaxDb" id="2903-EOD17332"/>
<feature type="repeat" description="ANK" evidence="3">
    <location>
        <begin position="18"/>
        <end position="53"/>
    </location>
</feature>
<feature type="compositionally biased region" description="Low complexity" evidence="4">
    <location>
        <begin position="206"/>
        <end position="223"/>
    </location>
</feature>
<keyword evidence="2 3" id="KW-0040">ANK repeat</keyword>
<sequence>MLEALLAAGAEPDAVDCRGVTPLLAACEHVQTEAAQASLALLRAGASLDAVDANRRGETPLVAFAAARMTACCELLLEADGRPDEEREADAFHALRGAASQGHLPTVRSLLAHGAHPARSIGGEGTAIHAAAAGGHVDVLHVLLDWDALRTTDAEWKSALLCAAASGSALACETLLAAGADIEQKNGTGDTALLVAVMHGNAHAAQARATRPAPRRGPSTPGTVSPHRAGRDGIPDALLAATAAGHVKVALALVELCPLATPPPLEPDAAASASAQVLQAFWRRCYEEAEER</sequence>
<dbReference type="AlphaFoldDB" id="A0A0D3J1E7"/>
<dbReference type="Pfam" id="PF12796">
    <property type="entry name" value="Ank_2"/>
    <property type="match status" value="2"/>
</dbReference>
<dbReference type="PANTHER" id="PTHR24198">
    <property type="entry name" value="ANKYRIN REPEAT AND PROTEIN KINASE DOMAIN-CONTAINING PROTEIN"/>
    <property type="match status" value="1"/>
</dbReference>
<dbReference type="RefSeq" id="XP_005769761.1">
    <property type="nucleotide sequence ID" value="XM_005769704.1"/>
</dbReference>
<dbReference type="STRING" id="2903.R1C576"/>
<dbReference type="EnsemblProtists" id="EOD17332">
    <property type="protein sequence ID" value="EOD17332"/>
    <property type="gene ID" value="EMIHUDRAFT_209971"/>
</dbReference>
<evidence type="ECO:0000313" key="6">
    <source>
        <dbReference type="Proteomes" id="UP000013827"/>
    </source>
</evidence>
<name>A0A0D3J1E7_EMIH1</name>
<evidence type="ECO:0000313" key="5">
    <source>
        <dbReference type="EnsemblProtists" id="EOD17332"/>
    </source>
</evidence>
<reference evidence="6" key="1">
    <citation type="journal article" date="2013" name="Nature">
        <title>Pan genome of the phytoplankton Emiliania underpins its global distribution.</title>
        <authorList>
            <person name="Read B.A."/>
            <person name="Kegel J."/>
            <person name="Klute M.J."/>
            <person name="Kuo A."/>
            <person name="Lefebvre S.C."/>
            <person name="Maumus F."/>
            <person name="Mayer C."/>
            <person name="Miller J."/>
            <person name="Monier A."/>
            <person name="Salamov A."/>
            <person name="Young J."/>
            <person name="Aguilar M."/>
            <person name="Claverie J.M."/>
            <person name="Frickenhaus S."/>
            <person name="Gonzalez K."/>
            <person name="Herman E.K."/>
            <person name="Lin Y.C."/>
            <person name="Napier J."/>
            <person name="Ogata H."/>
            <person name="Sarno A.F."/>
            <person name="Shmutz J."/>
            <person name="Schroeder D."/>
            <person name="de Vargas C."/>
            <person name="Verret F."/>
            <person name="von Dassow P."/>
            <person name="Valentin K."/>
            <person name="Van de Peer Y."/>
            <person name="Wheeler G."/>
            <person name="Dacks J.B."/>
            <person name="Delwiche C.F."/>
            <person name="Dyhrman S.T."/>
            <person name="Glockner G."/>
            <person name="John U."/>
            <person name="Richards T."/>
            <person name="Worden A.Z."/>
            <person name="Zhang X."/>
            <person name="Grigoriev I.V."/>
            <person name="Allen A.E."/>
            <person name="Bidle K."/>
            <person name="Borodovsky M."/>
            <person name="Bowler C."/>
            <person name="Brownlee C."/>
            <person name="Cock J.M."/>
            <person name="Elias M."/>
            <person name="Gladyshev V.N."/>
            <person name="Groth M."/>
            <person name="Guda C."/>
            <person name="Hadaegh A."/>
            <person name="Iglesias-Rodriguez M.D."/>
            <person name="Jenkins J."/>
            <person name="Jones B.M."/>
            <person name="Lawson T."/>
            <person name="Leese F."/>
            <person name="Lindquist E."/>
            <person name="Lobanov A."/>
            <person name="Lomsadze A."/>
            <person name="Malik S.B."/>
            <person name="Marsh M.E."/>
            <person name="Mackinder L."/>
            <person name="Mock T."/>
            <person name="Mueller-Roeber B."/>
            <person name="Pagarete A."/>
            <person name="Parker M."/>
            <person name="Probert I."/>
            <person name="Quesneville H."/>
            <person name="Raines C."/>
            <person name="Rensing S.A."/>
            <person name="Riano-Pachon D.M."/>
            <person name="Richier S."/>
            <person name="Rokitta S."/>
            <person name="Shiraiwa Y."/>
            <person name="Soanes D.M."/>
            <person name="van der Giezen M."/>
            <person name="Wahlund T.M."/>
            <person name="Williams B."/>
            <person name="Wilson W."/>
            <person name="Wolfe G."/>
            <person name="Wurch L.L."/>
        </authorList>
    </citation>
    <scope>NUCLEOTIDE SEQUENCE</scope>
</reference>
<dbReference type="HOGENOM" id="CLU_954522_0_0_1"/>
<dbReference type="GeneID" id="17263482"/>
<dbReference type="Gene3D" id="1.25.40.20">
    <property type="entry name" value="Ankyrin repeat-containing domain"/>
    <property type="match status" value="3"/>
</dbReference>
<dbReference type="PANTHER" id="PTHR24198:SF165">
    <property type="entry name" value="ANKYRIN REPEAT-CONTAINING PROTEIN-RELATED"/>
    <property type="match status" value="1"/>
</dbReference>
<proteinExistence type="predicted"/>
<evidence type="ECO:0000256" key="4">
    <source>
        <dbReference type="SAM" id="MobiDB-lite"/>
    </source>
</evidence>
<dbReference type="eggNOG" id="KOG4177">
    <property type="taxonomic scope" value="Eukaryota"/>
</dbReference>
<dbReference type="KEGG" id="ehx:EMIHUDRAFT_209971"/>
<organism evidence="5 6">
    <name type="scientific">Emiliania huxleyi (strain CCMP1516)</name>
    <dbReference type="NCBI Taxonomy" id="280463"/>
    <lineage>
        <taxon>Eukaryota</taxon>
        <taxon>Haptista</taxon>
        <taxon>Haptophyta</taxon>
        <taxon>Prymnesiophyceae</taxon>
        <taxon>Isochrysidales</taxon>
        <taxon>Noelaerhabdaceae</taxon>
        <taxon>Emiliania</taxon>
    </lineage>
</organism>
<evidence type="ECO:0000256" key="3">
    <source>
        <dbReference type="PROSITE-ProRule" id="PRU00023"/>
    </source>
</evidence>
<feature type="region of interest" description="Disordered" evidence="4">
    <location>
        <begin position="206"/>
        <end position="231"/>
    </location>
</feature>
<reference evidence="5" key="2">
    <citation type="submission" date="2024-10" db="UniProtKB">
        <authorList>
            <consortium name="EnsemblProtists"/>
        </authorList>
    </citation>
    <scope>IDENTIFICATION</scope>
</reference>
<evidence type="ECO:0000256" key="1">
    <source>
        <dbReference type="ARBA" id="ARBA00022737"/>
    </source>
</evidence>
<dbReference type="Proteomes" id="UP000013827">
    <property type="component" value="Unassembled WGS sequence"/>
</dbReference>
<evidence type="ECO:0008006" key="7">
    <source>
        <dbReference type="Google" id="ProtNLM"/>
    </source>
</evidence>
<dbReference type="SUPFAM" id="SSF48403">
    <property type="entry name" value="Ankyrin repeat"/>
    <property type="match status" value="1"/>
</dbReference>
<accession>A0A0D3J1E7</accession>